<dbReference type="Pfam" id="PF02055">
    <property type="entry name" value="Glyco_hydro_30"/>
    <property type="match status" value="1"/>
</dbReference>
<keyword evidence="4" id="KW-0326">Glycosidase</keyword>
<gene>
    <name evidence="8" type="ORF">PSEUBRA_SCAF16g05249</name>
</gene>
<dbReference type="AlphaFoldDB" id="V5GR70"/>
<dbReference type="HOGENOM" id="CLU_014379_2_0_1"/>
<evidence type="ECO:0000256" key="1">
    <source>
        <dbReference type="ARBA" id="ARBA00005382"/>
    </source>
</evidence>
<feature type="signal peptide" evidence="6">
    <location>
        <begin position="1"/>
        <end position="19"/>
    </location>
</feature>
<evidence type="ECO:0000259" key="7">
    <source>
        <dbReference type="Pfam" id="PF02055"/>
    </source>
</evidence>
<accession>V5GR70</accession>
<feature type="compositionally biased region" description="Basic and acidic residues" evidence="5">
    <location>
        <begin position="430"/>
        <end position="444"/>
    </location>
</feature>
<dbReference type="EMBL" id="KI545858">
    <property type="protein sequence ID" value="EST08437.1"/>
    <property type="molecule type" value="Genomic_DNA"/>
</dbReference>
<dbReference type="GO" id="GO:0016020">
    <property type="term" value="C:membrane"/>
    <property type="evidence" value="ECO:0007669"/>
    <property type="project" value="GOC"/>
</dbReference>
<dbReference type="eggNOG" id="KOG2566">
    <property type="taxonomic scope" value="Eukaryota"/>
</dbReference>
<feature type="region of interest" description="Disordered" evidence="5">
    <location>
        <begin position="425"/>
        <end position="459"/>
    </location>
</feature>
<dbReference type="Gene3D" id="3.20.20.80">
    <property type="entry name" value="Glycosidases"/>
    <property type="match status" value="1"/>
</dbReference>
<dbReference type="OMA" id="LNQNDHY"/>
<sequence length="610" mass="66322">MKPLTALLPLAFGLIATHALVASSQSIVIDQLWSTTWNYSAVQELTNPSIAFVPGAALTASINVTSSSTDKTKHDQIGIAIADNQLHQVVDALGGGITDSVAITLQDFKTRHPQDYDDLLHLLFSPDSEWLEKGGVGMNTVRVPLGASDFGISPYTFDDTEDGSEDPDLELFTIKRAPKLWKTLRDIVAINPALKIIVATWSAPAWMKEGGNPDNALFGGSLKKGMEPVFAKYLVRAVSDLKTQENLTVFAMSPQNEPGYAGTNYPTMKLSPDQSIKMGSLLRSGLDAAGFQSVKLFLYDFNWDNPNYPLSVLNANPDPWDAVAWHGYAGSPSAQKTVTEAFPDKDTYFTEMTRVTQYFSEPYKNMKNTARDLLIGSIRWNGKSLVLWNLILRKDEDGFTSPHLPNVCSNCNAAVLLLPDASDSTTGTDADAKVESKRSLDRRAGRQTATFHPSTDTGRADEAVLASKLVDAKTTNNPSVYASDLFKRTSDFSVLAHLSAAIRPMGASKEYARRIGVTSTDETTDLGGRMLAQAFRQDGVRPGVSRFSVILLNQNDHYESGVFEAATSVISFRGMVANVTTVPGLYTIAWEAPTIAGEGQTGEEVDKKGR</sequence>
<evidence type="ECO:0000313" key="9">
    <source>
        <dbReference type="Proteomes" id="UP000019377"/>
    </source>
</evidence>
<keyword evidence="9" id="KW-1185">Reference proteome</keyword>
<evidence type="ECO:0000256" key="6">
    <source>
        <dbReference type="SAM" id="SignalP"/>
    </source>
</evidence>
<dbReference type="STRING" id="1365824.V5GR70"/>
<comment type="similarity">
    <text evidence="1 4">Belongs to the glycosyl hydrolase 30 family.</text>
</comment>
<proteinExistence type="inferred from homology"/>
<dbReference type="PANTHER" id="PTHR11069">
    <property type="entry name" value="GLUCOSYLCERAMIDASE"/>
    <property type="match status" value="1"/>
</dbReference>
<dbReference type="GO" id="GO:0006680">
    <property type="term" value="P:glucosylceramide catabolic process"/>
    <property type="evidence" value="ECO:0007669"/>
    <property type="project" value="TreeGrafter"/>
</dbReference>
<feature type="domain" description="Glycosyl hydrolase family 30 TIM-barrel" evidence="7">
    <location>
        <begin position="93"/>
        <end position="262"/>
    </location>
</feature>
<dbReference type="PANTHER" id="PTHR11069:SF23">
    <property type="entry name" value="LYSOSOMAL ACID GLUCOSYLCERAMIDASE"/>
    <property type="match status" value="1"/>
</dbReference>
<dbReference type="GeneID" id="27417656"/>
<keyword evidence="3 4" id="KW-0378">Hydrolase</keyword>
<dbReference type="InterPro" id="IPR033453">
    <property type="entry name" value="Glyco_hydro_30_TIM-barrel"/>
</dbReference>
<feature type="chain" id="PRO_5004734334" description="Glycosyl hydrolase family 30 TIM-barrel domain-containing protein" evidence="6">
    <location>
        <begin position="20"/>
        <end position="610"/>
    </location>
</feature>
<dbReference type="Proteomes" id="UP000019377">
    <property type="component" value="Unassembled WGS sequence"/>
</dbReference>
<dbReference type="SUPFAM" id="SSF51445">
    <property type="entry name" value="(Trans)glycosidases"/>
    <property type="match status" value="1"/>
</dbReference>
<evidence type="ECO:0000313" key="8">
    <source>
        <dbReference type="EMBL" id="EST08437.1"/>
    </source>
</evidence>
<dbReference type="GO" id="GO:0004348">
    <property type="term" value="F:glucosylceramidase activity"/>
    <property type="evidence" value="ECO:0007669"/>
    <property type="project" value="InterPro"/>
</dbReference>
<evidence type="ECO:0000256" key="3">
    <source>
        <dbReference type="ARBA" id="ARBA00022801"/>
    </source>
</evidence>
<dbReference type="InterPro" id="IPR001139">
    <property type="entry name" value="Glyco_hydro_30"/>
</dbReference>
<evidence type="ECO:0000256" key="2">
    <source>
        <dbReference type="ARBA" id="ARBA00022729"/>
    </source>
</evidence>
<protein>
    <recommendedName>
        <fullName evidence="7">Glycosyl hydrolase family 30 TIM-barrel domain-containing protein</fullName>
    </recommendedName>
</protein>
<dbReference type="OrthoDB" id="2160638at2759"/>
<organism evidence="8 9">
    <name type="scientific">Kalmanozyma brasiliensis (strain GHG001)</name>
    <name type="common">Yeast</name>
    <name type="synonym">Pseudozyma brasiliensis</name>
    <dbReference type="NCBI Taxonomy" id="1365824"/>
    <lineage>
        <taxon>Eukaryota</taxon>
        <taxon>Fungi</taxon>
        <taxon>Dikarya</taxon>
        <taxon>Basidiomycota</taxon>
        <taxon>Ustilaginomycotina</taxon>
        <taxon>Ustilaginomycetes</taxon>
        <taxon>Ustilaginales</taxon>
        <taxon>Ustilaginaceae</taxon>
        <taxon>Kalmanozyma</taxon>
    </lineage>
</organism>
<keyword evidence="2 6" id="KW-0732">Signal</keyword>
<evidence type="ECO:0000256" key="4">
    <source>
        <dbReference type="RuleBase" id="RU361188"/>
    </source>
</evidence>
<evidence type="ECO:0000256" key="5">
    <source>
        <dbReference type="SAM" id="MobiDB-lite"/>
    </source>
</evidence>
<name>V5GR70_KALBG</name>
<dbReference type="InterPro" id="IPR017853">
    <property type="entry name" value="GH"/>
</dbReference>
<reference evidence="9" key="1">
    <citation type="journal article" date="2013" name="Genome Announc.">
        <title>Draft genome sequence of Pseudozyma brasiliensis sp. nov. strain GHG001, a high producer of endo-1,4-xylanase isolated from an insect pest of sugarcane.</title>
        <authorList>
            <person name="Oliveira J.V.D.C."/>
            <person name="dos Santos R.A.C."/>
            <person name="Borges T.A."/>
            <person name="Riano-Pachon D.M."/>
            <person name="Goldman G.H."/>
        </authorList>
    </citation>
    <scope>NUCLEOTIDE SEQUENCE [LARGE SCALE GENOMIC DNA]</scope>
    <source>
        <strain evidence="9">GHG001</strain>
    </source>
</reference>
<dbReference type="RefSeq" id="XP_016293426.1">
    <property type="nucleotide sequence ID" value="XM_016435039.1"/>
</dbReference>
<feature type="compositionally biased region" description="Polar residues" evidence="5">
    <location>
        <begin position="447"/>
        <end position="457"/>
    </location>
</feature>